<comment type="caution">
    <text evidence="13">The sequence shown here is derived from an EMBL/GenBank/DDBJ whole genome shotgun (WGS) entry which is preliminary data.</text>
</comment>
<dbReference type="InterPro" id="IPR003594">
    <property type="entry name" value="HATPase_dom"/>
</dbReference>
<feature type="domain" description="PAC" evidence="12">
    <location>
        <begin position="439"/>
        <end position="489"/>
    </location>
</feature>
<dbReference type="SMART" id="SM00091">
    <property type="entry name" value="PAS"/>
    <property type="match status" value="1"/>
</dbReference>
<dbReference type="PRINTS" id="PR00344">
    <property type="entry name" value="BCTRLSENSOR"/>
</dbReference>
<evidence type="ECO:0000256" key="2">
    <source>
        <dbReference type="ARBA" id="ARBA00004429"/>
    </source>
</evidence>
<evidence type="ECO:0000256" key="3">
    <source>
        <dbReference type="ARBA" id="ARBA00012438"/>
    </source>
</evidence>
<keyword evidence="8 9" id="KW-0472">Membrane</keyword>
<dbReference type="GO" id="GO:0006355">
    <property type="term" value="P:regulation of DNA-templated transcription"/>
    <property type="evidence" value="ECO:0007669"/>
    <property type="project" value="InterPro"/>
</dbReference>
<dbReference type="NCBIfam" id="TIGR00229">
    <property type="entry name" value="sensory_box"/>
    <property type="match status" value="1"/>
</dbReference>
<evidence type="ECO:0000256" key="8">
    <source>
        <dbReference type="ARBA" id="ARBA00023136"/>
    </source>
</evidence>
<evidence type="ECO:0000256" key="1">
    <source>
        <dbReference type="ARBA" id="ARBA00000085"/>
    </source>
</evidence>
<dbReference type="Pfam" id="PF00512">
    <property type="entry name" value="HisKA"/>
    <property type="match status" value="1"/>
</dbReference>
<dbReference type="InterPro" id="IPR004358">
    <property type="entry name" value="Sig_transdc_His_kin-like_C"/>
</dbReference>
<evidence type="ECO:0000256" key="5">
    <source>
        <dbReference type="ARBA" id="ARBA00022679"/>
    </source>
</evidence>
<dbReference type="FunFam" id="1.10.287.130:FF:000001">
    <property type="entry name" value="Two-component sensor histidine kinase"/>
    <property type="match status" value="1"/>
</dbReference>
<dbReference type="SUPFAM" id="SSF47384">
    <property type="entry name" value="Homodimeric domain of signal transducing histidine kinase"/>
    <property type="match status" value="1"/>
</dbReference>
<keyword evidence="7" id="KW-0902">Two-component regulatory system</keyword>
<dbReference type="InterPro" id="IPR036890">
    <property type="entry name" value="HATPase_C_sf"/>
</dbReference>
<dbReference type="PANTHER" id="PTHR43047:SF72">
    <property type="entry name" value="OSMOSENSING HISTIDINE PROTEIN KINASE SLN1"/>
    <property type="match status" value="1"/>
</dbReference>
<accession>A0A318JDY5</accession>
<dbReference type="PROSITE" id="PS50112">
    <property type="entry name" value="PAS"/>
    <property type="match status" value="1"/>
</dbReference>
<dbReference type="GO" id="GO:0000155">
    <property type="term" value="F:phosphorelay sensor kinase activity"/>
    <property type="evidence" value="ECO:0007669"/>
    <property type="project" value="InterPro"/>
</dbReference>
<dbReference type="PROSITE" id="PS50109">
    <property type="entry name" value="HIS_KIN"/>
    <property type="match status" value="1"/>
</dbReference>
<evidence type="ECO:0000256" key="7">
    <source>
        <dbReference type="ARBA" id="ARBA00023012"/>
    </source>
</evidence>
<evidence type="ECO:0000256" key="4">
    <source>
        <dbReference type="ARBA" id="ARBA00022553"/>
    </source>
</evidence>
<feature type="transmembrane region" description="Helical" evidence="9">
    <location>
        <begin position="302"/>
        <end position="324"/>
    </location>
</feature>
<dbReference type="InterPro" id="IPR001610">
    <property type="entry name" value="PAC"/>
</dbReference>
<keyword evidence="9" id="KW-1133">Transmembrane helix</keyword>
<keyword evidence="4" id="KW-0597">Phosphoprotein</keyword>
<evidence type="ECO:0000259" key="12">
    <source>
        <dbReference type="PROSITE" id="PS50113"/>
    </source>
</evidence>
<dbReference type="OrthoDB" id="567977at2"/>
<name>A0A318JDY5_9BURK</name>
<dbReference type="SMART" id="SM00086">
    <property type="entry name" value="PAC"/>
    <property type="match status" value="1"/>
</dbReference>
<evidence type="ECO:0000313" key="14">
    <source>
        <dbReference type="Proteomes" id="UP000247792"/>
    </source>
</evidence>
<dbReference type="PROSITE" id="PS50113">
    <property type="entry name" value="PAC"/>
    <property type="match status" value="1"/>
</dbReference>
<dbReference type="InterPro" id="IPR003661">
    <property type="entry name" value="HisK_dim/P_dom"/>
</dbReference>
<dbReference type="EC" id="2.7.13.3" evidence="3"/>
<dbReference type="InterPro" id="IPR035965">
    <property type="entry name" value="PAS-like_dom_sf"/>
</dbReference>
<dbReference type="Gene3D" id="3.30.565.10">
    <property type="entry name" value="Histidine kinase-like ATPase, C-terminal domain"/>
    <property type="match status" value="1"/>
</dbReference>
<feature type="domain" description="PAS" evidence="11">
    <location>
        <begin position="365"/>
        <end position="437"/>
    </location>
</feature>
<proteinExistence type="predicted"/>
<dbReference type="EMBL" id="QJKB01000002">
    <property type="protein sequence ID" value="PXX45304.1"/>
    <property type="molecule type" value="Genomic_DNA"/>
</dbReference>
<keyword evidence="5" id="KW-0808">Transferase</keyword>
<sequence length="733" mass="80758">MKPAGLPTSRLAIALAASLVLAIIIGAATAIWMLRIQEIGKWEKQTETFSIVLAETVSQQMDFAYTALDSISERIQDRWSVSAEYLTVKLSTHDFHQFLREKASLSPAVEVISVLDVNGNVINTSRTFPAPTYSLADRDYFIAQRDNPVQGIFLSSSVRSKTTGKWMFFLSHRLTGSDGEFIGVVILGMSPSFYSQFYEKLSADGHASIGLLRNDFTYLARWPERGEVMGMRNLTGSTYELVHGQNKKSGVIIGNNPRMAEGGRQITRMAAIQSLEKYPLIINFSVDEDLYLADWRKISTGIVVIAMSGILAIVAAFSVLVNLLERREQDLLVTTELKQQAEVINRNQAHLLKNLTEQQIALKDSSDRLQAIFQNAADGIIMIDDTGKIEALNPAAVAIYGHPANEVVGKNGKFFSPPGQPDLLGLAMSRREFLETGCLRTEAERMRKDGSLFPAELAITEYYHAGRRKLIVIVRDISERRRMERMKSEFISTVSHELRTPLTAIRGALGLVVGGAMGLVPEKIAALLGMAHKNSESLTRLINDLLDIQKIEAGKMDFVFESLNLQNLLQTAVNNNQGFAQSVGTEIVIGKLADQAAIMVDAGRFQQVMANLLSNACKYSPEGATVTVLSVDRGENMVRIEVIDQGTGIPESFRERLFQKFSQADSSDTRAKGGTGLGLAISQAIIRQMHGDIGYYMSEDPAQPGTHFYIDLPLHQEGLTGLEAITAKPDHVL</sequence>
<dbReference type="CDD" id="cd12915">
    <property type="entry name" value="PDC2_DGC_like"/>
    <property type="match status" value="1"/>
</dbReference>
<evidence type="ECO:0000256" key="9">
    <source>
        <dbReference type="SAM" id="Phobius"/>
    </source>
</evidence>
<evidence type="ECO:0000259" key="11">
    <source>
        <dbReference type="PROSITE" id="PS50112"/>
    </source>
</evidence>
<organism evidence="13 14">
    <name type="scientific">Undibacterium pigrum</name>
    <dbReference type="NCBI Taxonomy" id="401470"/>
    <lineage>
        <taxon>Bacteria</taxon>
        <taxon>Pseudomonadati</taxon>
        <taxon>Pseudomonadota</taxon>
        <taxon>Betaproteobacteria</taxon>
        <taxon>Burkholderiales</taxon>
        <taxon>Oxalobacteraceae</taxon>
        <taxon>Undibacterium</taxon>
    </lineage>
</organism>
<dbReference type="Proteomes" id="UP000247792">
    <property type="component" value="Unassembled WGS sequence"/>
</dbReference>
<keyword evidence="9" id="KW-0812">Transmembrane</keyword>
<dbReference type="CDD" id="cd00082">
    <property type="entry name" value="HisKA"/>
    <property type="match status" value="1"/>
</dbReference>
<dbReference type="CDD" id="cd12914">
    <property type="entry name" value="PDC1_DGC_like"/>
    <property type="match status" value="1"/>
</dbReference>
<evidence type="ECO:0000256" key="6">
    <source>
        <dbReference type="ARBA" id="ARBA00022777"/>
    </source>
</evidence>
<gene>
    <name evidence="13" type="ORF">DFR42_102532</name>
</gene>
<dbReference type="InterPro" id="IPR013767">
    <property type="entry name" value="PAS_fold"/>
</dbReference>
<dbReference type="Pfam" id="PF00989">
    <property type="entry name" value="PAS"/>
    <property type="match status" value="1"/>
</dbReference>
<dbReference type="SMART" id="SM00388">
    <property type="entry name" value="HisKA"/>
    <property type="match status" value="1"/>
</dbReference>
<dbReference type="GO" id="GO:0009927">
    <property type="term" value="F:histidine phosphotransfer kinase activity"/>
    <property type="evidence" value="ECO:0007669"/>
    <property type="project" value="TreeGrafter"/>
</dbReference>
<dbReference type="PANTHER" id="PTHR43047">
    <property type="entry name" value="TWO-COMPONENT HISTIDINE PROTEIN KINASE"/>
    <property type="match status" value="1"/>
</dbReference>
<dbReference type="GO" id="GO:0005886">
    <property type="term" value="C:plasma membrane"/>
    <property type="evidence" value="ECO:0007669"/>
    <property type="project" value="UniProtKB-SubCell"/>
</dbReference>
<dbReference type="InterPro" id="IPR005467">
    <property type="entry name" value="His_kinase_dom"/>
</dbReference>
<keyword evidence="6" id="KW-0418">Kinase</keyword>
<dbReference type="SUPFAM" id="SSF55785">
    <property type="entry name" value="PYP-like sensor domain (PAS domain)"/>
    <property type="match status" value="1"/>
</dbReference>
<dbReference type="SUPFAM" id="SSF55874">
    <property type="entry name" value="ATPase domain of HSP90 chaperone/DNA topoisomerase II/histidine kinase"/>
    <property type="match status" value="1"/>
</dbReference>
<dbReference type="RefSeq" id="WP_110254750.1">
    <property type="nucleotide sequence ID" value="NZ_QJKB01000002.1"/>
</dbReference>
<dbReference type="AlphaFoldDB" id="A0A318JDY5"/>
<comment type="subcellular location">
    <subcellularLocation>
        <location evidence="2">Cell inner membrane</location>
        <topology evidence="2">Multi-pass membrane protein</topology>
    </subcellularLocation>
</comment>
<dbReference type="Pfam" id="PF02518">
    <property type="entry name" value="HATPase_c"/>
    <property type="match status" value="1"/>
</dbReference>
<reference evidence="13 14" key="1">
    <citation type="submission" date="2018-05" db="EMBL/GenBank/DDBJ databases">
        <title>Genomic Encyclopedia of Type Strains, Phase IV (KMG-IV): sequencing the most valuable type-strain genomes for metagenomic binning, comparative biology and taxonomic classification.</title>
        <authorList>
            <person name="Goeker M."/>
        </authorList>
    </citation>
    <scope>NUCLEOTIDE SEQUENCE [LARGE SCALE GENOMIC DNA]</scope>
    <source>
        <strain evidence="13 14">DSM 19792</strain>
    </source>
</reference>
<evidence type="ECO:0000313" key="13">
    <source>
        <dbReference type="EMBL" id="PXX45304.1"/>
    </source>
</evidence>
<dbReference type="CDD" id="cd00130">
    <property type="entry name" value="PAS"/>
    <property type="match status" value="1"/>
</dbReference>
<comment type="catalytic activity">
    <reaction evidence="1">
        <text>ATP + protein L-histidine = ADP + protein N-phospho-L-histidine.</text>
        <dbReference type="EC" id="2.7.13.3"/>
    </reaction>
</comment>
<dbReference type="InterPro" id="IPR000700">
    <property type="entry name" value="PAS-assoc_C"/>
</dbReference>
<dbReference type="Gene3D" id="3.30.450.20">
    <property type="entry name" value="PAS domain"/>
    <property type="match status" value="3"/>
</dbReference>
<feature type="transmembrane region" description="Helical" evidence="9">
    <location>
        <begin position="12"/>
        <end position="34"/>
    </location>
</feature>
<keyword evidence="14" id="KW-1185">Reference proteome</keyword>
<dbReference type="SMART" id="SM00387">
    <property type="entry name" value="HATPase_c"/>
    <property type="match status" value="1"/>
</dbReference>
<dbReference type="InterPro" id="IPR000014">
    <property type="entry name" value="PAS"/>
</dbReference>
<dbReference type="FunFam" id="3.30.565.10:FF:000006">
    <property type="entry name" value="Sensor histidine kinase WalK"/>
    <property type="match status" value="1"/>
</dbReference>
<dbReference type="InterPro" id="IPR036097">
    <property type="entry name" value="HisK_dim/P_sf"/>
</dbReference>
<evidence type="ECO:0000259" key="10">
    <source>
        <dbReference type="PROSITE" id="PS50109"/>
    </source>
</evidence>
<dbReference type="Gene3D" id="1.10.287.130">
    <property type="match status" value="1"/>
</dbReference>
<protein>
    <recommendedName>
        <fullName evidence="3">histidine kinase</fullName>
        <ecNumber evidence="3">2.7.13.3</ecNumber>
    </recommendedName>
</protein>
<feature type="domain" description="Histidine kinase" evidence="10">
    <location>
        <begin position="493"/>
        <end position="716"/>
    </location>
</feature>